<keyword evidence="6" id="KW-1185">Reference proteome</keyword>
<name>A0ABV8UNB4_9PROT</name>
<evidence type="ECO:0000259" key="4">
    <source>
        <dbReference type="PROSITE" id="PS51063"/>
    </source>
</evidence>
<evidence type="ECO:0000256" key="3">
    <source>
        <dbReference type="ARBA" id="ARBA00023163"/>
    </source>
</evidence>
<feature type="domain" description="HTH crp-type" evidence="4">
    <location>
        <begin position="179"/>
        <end position="253"/>
    </location>
</feature>
<dbReference type="PANTHER" id="PTHR24567:SF75">
    <property type="entry name" value="FUMARATE AND NITRATE REDUCTION REGULATORY PROTEIN"/>
    <property type="match status" value="1"/>
</dbReference>
<dbReference type="PRINTS" id="PR00034">
    <property type="entry name" value="HTHCRP"/>
</dbReference>
<keyword evidence="3" id="KW-0804">Transcription</keyword>
<dbReference type="PROSITE" id="PS51063">
    <property type="entry name" value="HTH_CRP_2"/>
    <property type="match status" value="1"/>
</dbReference>
<dbReference type="PANTHER" id="PTHR24567">
    <property type="entry name" value="CRP FAMILY TRANSCRIPTIONAL REGULATORY PROTEIN"/>
    <property type="match status" value="1"/>
</dbReference>
<reference evidence="6" key="1">
    <citation type="journal article" date="2019" name="Int. J. Syst. Evol. Microbiol.">
        <title>The Global Catalogue of Microorganisms (GCM) 10K type strain sequencing project: providing services to taxonomists for standard genome sequencing and annotation.</title>
        <authorList>
            <consortium name="The Broad Institute Genomics Platform"/>
            <consortium name="The Broad Institute Genome Sequencing Center for Infectious Disease"/>
            <person name="Wu L."/>
            <person name="Ma J."/>
        </authorList>
    </citation>
    <scope>NUCLEOTIDE SEQUENCE [LARGE SCALE GENOMIC DNA]</scope>
    <source>
        <strain evidence="6">CECT 8472</strain>
    </source>
</reference>
<organism evidence="5 6">
    <name type="scientific">Fodinicurvata halophila</name>
    <dbReference type="NCBI Taxonomy" id="1419723"/>
    <lineage>
        <taxon>Bacteria</taxon>
        <taxon>Pseudomonadati</taxon>
        <taxon>Pseudomonadota</taxon>
        <taxon>Alphaproteobacteria</taxon>
        <taxon>Rhodospirillales</taxon>
        <taxon>Rhodovibrionaceae</taxon>
        <taxon>Fodinicurvata</taxon>
    </lineage>
</organism>
<dbReference type="Proteomes" id="UP001595799">
    <property type="component" value="Unassembled WGS sequence"/>
</dbReference>
<dbReference type="SUPFAM" id="SSF46785">
    <property type="entry name" value="Winged helix' DNA-binding domain"/>
    <property type="match status" value="1"/>
</dbReference>
<dbReference type="InterPro" id="IPR036390">
    <property type="entry name" value="WH_DNA-bd_sf"/>
</dbReference>
<protein>
    <submittedName>
        <fullName evidence="5">Helix-turn-helix domain-containing protein</fullName>
    </submittedName>
</protein>
<evidence type="ECO:0000256" key="2">
    <source>
        <dbReference type="ARBA" id="ARBA00023125"/>
    </source>
</evidence>
<dbReference type="InterPro" id="IPR018490">
    <property type="entry name" value="cNMP-bd_dom_sf"/>
</dbReference>
<dbReference type="Pfam" id="PF00027">
    <property type="entry name" value="cNMP_binding"/>
    <property type="match status" value="1"/>
</dbReference>
<gene>
    <name evidence="5" type="ORF">ACFOW6_13715</name>
</gene>
<evidence type="ECO:0000313" key="5">
    <source>
        <dbReference type="EMBL" id="MFC4352604.1"/>
    </source>
</evidence>
<evidence type="ECO:0000313" key="6">
    <source>
        <dbReference type="Proteomes" id="UP001595799"/>
    </source>
</evidence>
<dbReference type="SUPFAM" id="SSF51206">
    <property type="entry name" value="cAMP-binding domain-like"/>
    <property type="match status" value="1"/>
</dbReference>
<dbReference type="RefSeq" id="WP_382422957.1">
    <property type="nucleotide sequence ID" value="NZ_JBHSCW010000007.1"/>
</dbReference>
<dbReference type="Gene3D" id="2.60.120.10">
    <property type="entry name" value="Jelly Rolls"/>
    <property type="match status" value="1"/>
</dbReference>
<dbReference type="CDD" id="cd00092">
    <property type="entry name" value="HTH_CRP"/>
    <property type="match status" value="1"/>
</dbReference>
<comment type="caution">
    <text evidence="5">The sequence shown here is derived from an EMBL/GenBank/DDBJ whole genome shotgun (WGS) entry which is preliminary data.</text>
</comment>
<dbReference type="SMART" id="SM00419">
    <property type="entry name" value="HTH_CRP"/>
    <property type="match status" value="1"/>
</dbReference>
<keyword evidence="2" id="KW-0238">DNA-binding</keyword>
<dbReference type="CDD" id="cd00038">
    <property type="entry name" value="CAP_ED"/>
    <property type="match status" value="1"/>
</dbReference>
<keyword evidence="1" id="KW-0805">Transcription regulation</keyword>
<dbReference type="EMBL" id="JBHSCW010000007">
    <property type="protein sequence ID" value="MFC4352604.1"/>
    <property type="molecule type" value="Genomic_DNA"/>
</dbReference>
<dbReference type="SMART" id="SM00100">
    <property type="entry name" value="cNMP"/>
    <property type="match status" value="1"/>
</dbReference>
<dbReference type="InterPro" id="IPR000595">
    <property type="entry name" value="cNMP-bd_dom"/>
</dbReference>
<accession>A0ABV8UNB4</accession>
<proteinExistence type="predicted"/>
<dbReference type="Gene3D" id="1.10.10.10">
    <property type="entry name" value="Winged helix-like DNA-binding domain superfamily/Winged helix DNA-binding domain"/>
    <property type="match status" value="1"/>
</dbReference>
<dbReference type="Pfam" id="PF13545">
    <property type="entry name" value="HTH_Crp_2"/>
    <property type="match status" value="1"/>
</dbReference>
<dbReference type="InterPro" id="IPR014710">
    <property type="entry name" value="RmlC-like_jellyroll"/>
</dbReference>
<dbReference type="InterPro" id="IPR036388">
    <property type="entry name" value="WH-like_DNA-bd_sf"/>
</dbReference>
<sequence length="262" mass="29443">MQRSVRTLGVRNGGTATASSIPAFVPETMGEACTGERCYRCDVRSQSLCSSLPISELGYLDRIARRQHGPAGATMIHDGAPMNFACNITRGAVRLSRLMSDGRRQVTGFLFPGDFLGLTRRQNFPFNVEAITETEYCLFGLNELDTLARDYPDLRQQLLEMACRELDSAQDQMLLLGRKSALERVSSFLLDVFRRQNRWQGTDNIVTLHMPRGDIADYLGLTIETVSRTLTRLRQDRIIDIRETYSVEILTPQGLQELTGNS</sequence>
<dbReference type="InterPro" id="IPR050397">
    <property type="entry name" value="Env_Response_Regulators"/>
</dbReference>
<dbReference type="InterPro" id="IPR012318">
    <property type="entry name" value="HTH_CRP"/>
</dbReference>
<evidence type="ECO:0000256" key="1">
    <source>
        <dbReference type="ARBA" id="ARBA00023015"/>
    </source>
</evidence>